<gene>
    <name evidence="1" type="ORF">GOBAR_AA10285</name>
</gene>
<sequence>MPSNRPQHESLHGCYRNGAMHHVQTWLTRRTSISGARHGPDMVLTAPLVSRGALHVASDLGLYRGTSVSDLKDAMPCPDSPLPMRKLLFTLNCPDIR</sequence>
<name>A0A2P5Y457_GOSBA</name>
<proteinExistence type="predicted"/>
<accession>A0A2P5Y457</accession>
<evidence type="ECO:0000313" key="1">
    <source>
        <dbReference type="EMBL" id="PPS10358.1"/>
    </source>
</evidence>
<evidence type="ECO:0000313" key="2">
    <source>
        <dbReference type="Proteomes" id="UP000239757"/>
    </source>
</evidence>
<protein>
    <submittedName>
        <fullName evidence="1">Uncharacterized protein</fullName>
    </submittedName>
</protein>
<organism evidence="1 2">
    <name type="scientific">Gossypium barbadense</name>
    <name type="common">Sea Island cotton</name>
    <name type="synonym">Hibiscus barbadensis</name>
    <dbReference type="NCBI Taxonomy" id="3634"/>
    <lineage>
        <taxon>Eukaryota</taxon>
        <taxon>Viridiplantae</taxon>
        <taxon>Streptophyta</taxon>
        <taxon>Embryophyta</taxon>
        <taxon>Tracheophyta</taxon>
        <taxon>Spermatophyta</taxon>
        <taxon>Magnoliopsida</taxon>
        <taxon>eudicotyledons</taxon>
        <taxon>Gunneridae</taxon>
        <taxon>Pentapetalae</taxon>
        <taxon>rosids</taxon>
        <taxon>malvids</taxon>
        <taxon>Malvales</taxon>
        <taxon>Malvaceae</taxon>
        <taxon>Malvoideae</taxon>
        <taxon>Gossypium</taxon>
    </lineage>
</organism>
<dbReference type="AlphaFoldDB" id="A0A2P5Y457"/>
<dbReference type="Proteomes" id="UP000239757">
    <property type="component" value="Unassembled WGS sequence"/>
</dbReference>
<dbReference type="EMBL" id="KZ663737">
    <property type="protein sequence ID" value="PPS10358.1"/>
    <property type="molecule type" value="Genomic_DNA"/>
</dbReference>
<reference evidence="1 2" key="1">
    <citation type="submission" date="2015-01" db="EMBL/GenBank/DDBJ databases">
        <title>Genome of allotetraploid Gossypium barbadense reveals genomic plasticity and fiber elongation in cotton evolution.</title>
        <authorList>
            <person name="Chen X."/>
            <person name="Liu X."/>
            <person name="Zhao B."/>
            <person name="Zheng H."/>
            <person name="Hu Y."/>
            <person name="Lu G."/>
            <person name="Yang C."/>
            <person name="Chen J."/>
            <person name="Shan C."/>
            <person name="Zhang L."/>
            <person name="Zhou Y."/>
            <person name="Wang L."/>
            <person name="Guo W."/>
            <person name="Bai Y."/>
            <person name="Ruan J."/>
            <person name="Shangguan X."/>
            <person name="Mao Y."/>
            <person name="Jiang J."/>
            <person name="Zhu Y."/>
            <person name="Lei J."/>
            <person name="Kang H."/>
            <person name="Chen S."/>
            <person name="He X."/>
            <person name="Wang R."/>
            <person name="Wang Y."/>
            <person name="Chen J."/>
            <person name="Wang L."/>
            <person name="Yu S."/>
            <person name="Wang B."/>
            <person name="Wei J."/>
            <person name="Song S."/>
            <person name="Lu X."/>
            <person name="Gao Z."/>
            <person name="Gu W."/>
            <person name="Deng X."/>
            <person name="Ma D."/>
            <person name="Wang S."/>
            <person name="Liang W."/>
            <person name="Fang L."/>
            <person name="Cai C."/>
            <person name="Zhu X."/>
            <person name="Zhou B."/>
            <person name="Zhang Y."/>
            <person name="Chen Z."/>
            <person name="Xu S."/>
            <person name="Zhu R."/>
            <person name="Wang S."/>
            <person name="Zhang T."/>
            <person name="Zhao G."/>
        </authorList>
    </citation>
    <scope>NUCLEOTIDE SEQUENCE [LARGE SCALE GENOMIC DNA]</scope>
    <source>
        <strain evidence="2">cv. Xinhai21</strain>
        <tissue evidence="1">Leaf</tissue>
    </source>
</reference>